<dbReference type="PANTHER" id="PTHR43244">
    <property type="match status" value="1"/>
</dbReference>
<accession>A0A7J5E357</accession>
<proteinExistence type="predicted"/>
<comment type="caution">
    <text evidence="3">The sequence shown here is derived from an EMBL/GenBank/DDBJ whole genome shotgun (WGS) entry which is preliminary data.</text>
</comment>
<evidence type="ECO:0000256" key="1">
    <source>
        <dbReference type="ARBA" id="ARBA00023002"/>
    </source>
</evidence>
<feature type="domain" description="Luciferase-like" evidence="2">
    <location>
        <begin position="15"/>
        <end position="300"/>
    </location>
</feature>
<dbReference type="CDD" id="cd01097">
    <property type="entry name" value="Tetrahydromethanopterin_reductase"/>
    <property type="match status" value="1"/>
</dbReference>
<dbReference type="EMBL" id="WBVM01000001">
    <property type="protein sequence ID" value="KAB2812668.1"/>
    <property type="molecule type" value="Genomic_DNA"/>
</dbReference>
<dbReference type="PANTHER" id="PTHR43244:SF1">
    <property type="entry name" value="5,10-METHYLENETETRAHYDROMETHANOPTERIN REDUCTASE"/>
    <property type="match status" value="1"/>
</dbReference>
<dbReference type="Pfam" id="PF00296">
    <property type="entry name" value="Bac_luciferase"/>
    <property type="match status" value="1"/>
</dbReference>
<dbReference type="SUPFAM" id="SSF51679">
    <property type="entry name" value="Bacterial luciferase-like"/>
    <property type="match status" value="1"/>
</dbReference>
<dbReference type="Gene3D" id="3.20.20.30">
    <property type="entry name" value="Luciferase-like domain"/>
    <property type="match status" value="1"/>
</dbReference>
<evidence type="ECO:0000259" key="2">
    <source>
        <dbReference type="Pfam" id="PF00296"/>
    </source>
</evidence>
<dbReference type="Proteomes" id="UP000449906">
    <property type="component" value="Unassembled WGS sequence"/>
</dbReference>
<sequence length="331" mass="34285">MGTTSSRAPRIGLVLGSAQPPGETIALARAAEQGGFDELWVGEDYFFTGGIATAGAALAHTTLPVGIGILPTTSRHPALLAMELATMAEIYPGRLTAGVGVGVPDWLEQMGIVPAKPLTALRNTIGAVRLLLDGGELTTANDDFVASGVRLEHAPAVPPALFLGVGGPKALRTAGAIADGAILSVLAGEEYVRWAAAAVAEGGAGEDFDLVAYTFVSMADDALEARERLRELFAIYLLAGPRNPMTEAHGIADEAAHLAALPFEEAVAKIPDAWIDDLAIVGDPDTCARKIRRLGEAGATAVSFCLVPGDDPEAEVARLAAELLPRVRGER</sequence>
<dbReference type="InterPro" id="IPR050564">
    <property type="entry name" value="F420-G6PD/mer"/>
</dbReference>
<name>A0A7J5E357_NOCSI</name>
<keyword evidence="1" id="KW-0560">Oxidoreductase</keyword>
<organism evidence="3 4">
    <name type="scientific">Nocardioides simplex</name>
    <name type="common">Arthrobacter simplex</name>
    <dbReference type="NCBI Taxonomy" id="2045"/>
    <lineage>
        <taxon>Bacteria</taxon>
        <taxon>Bacillati</taxon>
        <taxon>Actinomycetota</taxon>
        <taxon>Actinomycetes</taxon>
        <taxon>Propionibacteriales</taxon>
        <taxon>Nocardioidaceae</taxon>
        <taxon>Pimelobacter</taxon>
    </lineage>
</organism>
<dbReference type="RefSeq" id="WP_151580013.1">
    <property type="nucleotide sequence ID" value="NZ_WBVM01000001.1"/>
</dbReference>
<dbReference type="GO" id="GO:0016705">
    <property type="term" value="F:oxidoreductase activity, acting on paired donors, with incorporation or reduction of molecular oxygen"/>
    <property type="evidence" value="ECO:0007669"/>
    <property type="project" value="InterPro"/>
</dbReference>
<reference evidence="3 4" key="1">
    <citation type="submission" date="2019-09" db="EMBL/GenBank/DDBJ databases">
        <title>Pimelobacter sp. isolated from Paulinella.</title>
        <authorList>
            <person name="Jeong S.E."/>
        </authorList>
    </citation>
    <scope>NUCLEOTIDE SEQUENCE [LARGE SCALE GENOMIC DNA]</scope>
    <source>
        <strain evidence="3 4">Pch-N</strain>
    </source>
</reference>
<dbReference type="InterPro" id="IPR036661">
    <property type="entry name" value="Luciferase-like_sf"/>
</dbReference>
<evidence type="ECO:0000313" key="3">
    <source>
        <dbReference type="EMBL" id="KAB2812668.1"/>
    </source>
</evidence>
<protein>
    <submittedName>
        <fullName evidence="3">LLM class flavin-dependent oxidoreductase</fullName>
    </submittedName>
</protein>
<gene>
    <name evidence="3" type="ORF">F9L07_13050</name>
</gene>
<dbReference type="InterPro" id="IPR011251">
    <property type="entry name" value="Luciferase-like_dom"/>
</dbReference>
<dbReference type="AlphaFoldDB" id="A0A7J5E357"/>
<evidence type="ECO:0000313" key="4">
    <source>
        <dbReference type="Proteomes" id="UP000449906"/>
    </source>
</evidence>